<dbReference type="RefSeq" id="WP_071177300.1">
    <property type="nucleotide sequence ID" value="NZ_CP017831.1"/>
</dbReference>
<organism evidence="3 4">
    <name type="scientific">Butyrivibrio hungatei</name>
    <dbReference type="NCBI Taxonomy" id="185008"/>
    <lineage>
        <taxon>Bacteria</taxon>
        <taxon>Bacillati</taxon>
        <taxon>Bacillota</taxon>
        <taxon>Clostridia</taxon>
        <taxon>Lachnospirales</taxon>
        <taxon>Lachnospiraceae</taxon>
        <taxon>Butyrivibrio</taxon>
    </lineage>
</organism>
<sequence>MKRNIRLKKILMAALTAVTVLTATGSYSIVNHGAGEVAEAAGRVVKINSCTISGDNVVVNVSASSLPSSDDGKYYLYADEVYQDGTVGKVVATTERASNATFTFPLNHYTAESNLSKKFLVAVKSGGSMCQVSDEHYITNPEAIATKTVARNDHGMKGILPNTADAATFKDLGVAQMVYNLYMGDIVGPSSDPAQPTTEFTYNGATYQFNTAALAQYDGFVRWCSLNNFQLTMTVLNNKTAAGADLIHPLSRDAHVCPGYAMNTDEDGGTQHIKAIAAFLAQRYSGGAYGTVDNWVVGNEVNARTEWYYMNSTNIELNVSEYVKAFRIFYNEIKAVNANARIYTSFDQEWNRKSNPGCFLSKEYLDRFNYYMNREGNVDWSLSVHPYNAPLFDPYAWKQQAQYVNTTLATPYITMENIYILTDYMCRPEMLGPNGNVRNIALSEIGFTSSFGEDAQAASITYAYTMAENNPYITSFILFRETDDAHEMESHIAQGLKNLDGSKKMSYDFYKYLGTAQAATYKAKASEIIGHDVNALVTNRTFLSRGGWFLND</sequence>
<dbReference type="InterPro" id="IPR043780">
    <property type="entry name" value="DUF5722"/>
</dbReference>
<feature type="chain" id="PRO_5039242790" description="DUF5722 domain-containing protein" evidence="1">
    <location>
        <begin position="23"/>
        <end position="552"/>
    </location>
</feature>
<evidence type="ECO:0000313" key="4">
    <source>
        <dbReference type="Proteomes" id="UP000179284"/>
    </source>
</evidence>
<evidence type="ECO:0000313" key="3">
    <source>
        <dbReference type="EMBL" id="AOZ97727.1"/>
    </source>
</evidence>
<dbReference type="Pfam" id="PF18989">
    <property type="entry name" value="DUF5722"/>
    <property type="match status" value="1"/>
</dbReference>
<dbReference type="InterPro" id="IPR017853">
    <property type="entry name" value="GH"/>
</dbReference>
<dbReference type="Gene3D" id="3.20.20.80">
    <property type="entry name" value="Glycosidases"/>
    <property type="match status" value="1"/>
</dbReference>
<evidence type="ECO:0000259" key="2">
    <source>
        <dbReference type="Pfam" id="PF18989"/>
    </source>
</evidence>
<accession>A0A1D9P545</accession>
<feature type="domain" description="DUF5722" evidence="2">
    <location>
        <begin position="151"/>
        <end position="532"/>
    </location>
</feature>
<protein>
    <recommendedName>
        <fullName evidence="2">DUF5722 domain-containing protein</fullName>
    </recommendedName>
</protein>
<gene>
    <name evidence="3" type="ORF">bhn_I2695</name>
</gene>
<dbReference type="SUPFAM" id="SSF51445">
    <property type="entry name" value="(Trans)glycosidases"/>
    <property type="match status" value="1"/>
</dbReference>
<keyword evidence="1" id="KW-0732">Signal</keyword>
<reference evidence="4" key="1">
    <citation type="submission" date="2016-10" db="EMBL/GenBank/DDBJ databases">
        <title>The complete genome sequence of the rumen bacterium Butyrivibrio hungatei MB2003.</title>
        <authorList>
            <person name="Palevich N."/>
            <person name="Kelly W.J."/>
            <person name="Leahy S.C."/>
            <person name="Altermann E."/>
            <person name="Rakonjac J."/>
            <person name="Attwood G.T."/>
        </authorList>
    </citation>
    <scope>NUCLEOTIDE SEQUENCE [LARGE SCALE GENOMIC DNA]</scope>
    <source>
        <strain evidence="4">MB2003</strain>
    </source>
</reference>
<feature type="signal peptide" evidence="1">
    <location>
        <begin position="1"/>
        <end position="22"/>
    </location>
</feature>
<name>A0A1D9P545_9FIRM</name>
<dbReference type="AlphaFoldDB" id="A0A1D9P545"/>
<dbReference type="EMBL" id="CP017831">
    <property type="protein sequence ID" value="AOZ97727.1"/>
    <property type="molecule type" value="Genomic_DNA"/>
</dbReference>
<evidence type="ECO:0000256" key="1">
    <source>
        <dbReference type="SAM" id="SignalP"/>
    </source>
</evidence>
<proteinExistence type="predicted"/>
<dbReference type="KEGG" id="bhu:bhn_I2695"/>
<keyword evidence="4" id="KW-1185">Reference proteome</keyword>
<dbReference type="Proteomes" id="UP000179284">
    <property type="component" value="Chromosome I"/>
</dbReference>
<dbReference type="OrthoDB" id="175224at2"/>